<evidence type="ECO:0000256" key="2">
    <source>
        <dbReference type="SAM" id="SignalP"/>
    </source>
</evidence>
<accession>A0A7H0LFC3</accession>
<evidence type="ECO:0000259" key="3">
    <source>
        <dbReference type="Pfam" id="PF00326"/>
    </source>
</evidence>
<protein>
    <submittedName>
        <fullName evidence="4">S9 family peptidase</fullName>
    </submittedName>
</protein>
<dbReference type="KEGG" id="spap:H3Z74_16695"/>
<dbReference type="AlphaFoldDB" id="A0A7H0LFC3"/>
<feature type="signal peptide" evidence="2">
    <location>
        <begin position="1"/>
        <end position="31"/>
    </location>
</feature>
<dbReference type="SUPFAM" id="SSF82171">
    <property type="entry name" value="DPP6 N-terminal domain-like"/>
    <property type="match status" value="1"/>
</dbReference>
<keyword evidence="2" id="KW-0732">Signal</keyword>
<evidence type="ECO:0000256" key="1">
    <source>
        <dbReference type="ARBA" id="ARBA00022801"/>
    </source>
</evidence>
<feature type="domain" description="Peptidase S9 prolyl oligopeptidase catalytic" evidence="3">
    <location>
        <begin position="467"/>
        <end position="652"/>
    </location>
</feature>
<dbReference type="PANTHER" id="PTHR42776:SF27">
    <property type="entry name" value="DIPEPTIDYL PEPTIDASE FAMILY MEMBER 6"/>
    <property type="match status" value="1"/>
</dbReference>
<dbReference type="GO" id="GO:0006508">
    <property type="term" value="P:proteolysis"/>
    <property type="evidence" value="ECO:0007669"/>
    <property type="project" value="InterPro"/>
</dbReference>
<dbReference type="EMBL" id="CP061038">
    <property type="protein sequence ID" value="QNQ08376.1"/>
    <property type="molecule type" value="Genomic_DNA"/>
</dbReference>
<gene>
    <name evidence="4" type="ORF">H3Z74_16695</name>
</gene>
<dbReference type="GO" id="GO:0004252">
    <property type="term" value="F:serine-type endopeptidase activity"/>
    <property type="evidence" value="ECO:0007669"/>
    <property type="project" value="TreeGrafter"/>
</dbReference>
<name>A0A7H0LFC3_9SPHN</name>
<dbReference type="SUPFAM" id="SSF53474">
    <property type="entry name" value="alpha/beta-Hydrolases"/>
    <property type="match status" value="1"/>
</dbReference>
<proteinExistence type="predicted"/>
<dbReference type="Gene3D" id="2.120.10.30">
    <property type="entry name" value="TolB, C-terminal domain"/>
    <property type="match status" value="1"/>
</dbReference>
<dbReference type="RefSeq" id="WP_187760704.1">
    <property type="nucleotide sequence ID" value="NZ_CP061038.1"/>
</dbReference>
<evidence type="ECO:0000313" key="5">
    <source>
        <dbReference type="Proteomes" id="UP000516148"/>
    </source>
</evidence>
<keyword evidence="1" id="KW-0378">Hydrolase</keyword>
<evidence type="ECO:0000313" key="4">
    <source>
        <dbReference type="EMBL" id="QNQ08376.1"/>
    </source>
</evidence>
<dbReference type="Pfam" id="PF00326">
    <property type="entry name" value="Peptidase_S9"/>
    <property type="match status" value="1"/>
</dbReference>
<dbReference type="Proteomes" id="UP000516148">
    <property type="component" value="Chromosome"/>
</dbReference>
<feature type="chain" id="PRO_5029012227" evidence="2">
    <location>
        <begin position="32"/>
        <end position="692"/>
    </location>
</feature>
<keyword evidence="5" id="KW-1185">Reference proteome</keyword>
<dbReference type="InterPro" id="IPR029058">
    <property type="entry name" value="AB_hydrolase_fold"/>
</dbReference>
<dbReference type="InterPro" id="IPR001375">
    <property type="entry name" value="Peptidase_S9_cat"/>
</dbReference>
<dbReference type="Gene3D" id="3.40.50.1820">
    <property type="entry name" value="alpha/beta hydrolase"/>
    <property type="match status" value="1"/>
</dbReference>
<reference evidence="4 5" key="1">
    <citation type="submission" date="2020-09" db="EMBL/GenBank/DDBJ databases">
        <title>Sphingomonas sp., a new species isolated from pork steak.</title>
        <authorList>
            <person name="Heidler von Heilborn D."/>
        </authorList>
    </citation>
    <scope>NUCLEOTIDE SEQUENCE [LARGE SCALE GENOMIC DNA]</scope>
    <source>
        <strain evidence="5">S8-3T</strain>
    </source>
</reference>
<organism evidence="4 5">
    <name type="scientific">Sphingomonas alpina</name>
    <dbReference type="NCBI Taxonomy" id="653931"/>
    <lineage>
        <taxon>Bacteria</taxon>
        <taxon>Pseudomonadati</taxon>
        <taxon>Pseudomonadota</taxon>
        <taxon>Alphaproteobacteria</taxon>
        <taxon>Sphingomonadales</taxon>
        <taxon>Sphingomonadaceae</taxon>
        <taxon>Sphingomonas</taxon>
    </lineage>
</organism>
<dbReference type="InterPro" id="IPR011042">
    <property type="entry name" value="6-blade_b-propeller_TolB-like"/>
</dbReference>
<sequence>MTTGLRNGTWRRVRLAALLMLASTGAWPVAAADPPPFAMNEEVRTEVRAMRGIALAPDGRSVLAAITETTANGGLPHLWLLAPGAAPRQLTFRTGERGESEGRFLPDGSILFLATRDGARALYRLPTAGGEPDQFKLGKAGTALTARWNGAAMKDALPVSGYAVSPDGRTIALWAEDPETAEVKARRERKDDGYAHDIPDHRTHLYLVDTATGAARAVPVGGVFSTVDWSFDGADLVVATDPDSDETGPDARFWRIDPATLAVSPIDVPRTAKGVAFLPGRNRLVYTDQCADDAPPRCNDLIVKDLGNGQVKNLTRGFDGEIPGDYEILPDGDLLMAIGVHTRTRLARMSTRTGAVSWIETGQPVAFAPATNARQSGWAFLTAGPTQPTTAMLLPRLNAKPVALAAPALVPARWPKVPSHLISWQNEGLTIEGLLYLPTIAPGKKAPLVVSIHGGPAGRFQDGYDNLVQMLVAEGWAVFQPNIRGSTGYGAKFTAANKNDMGGADYRDVMTGVDAVLKSHPLDASRMALIGYSYGGEMAGFVVGKTDRFKAIVSGAPVINQFSEYGTEDGSFYDRWYYGKPWINFADAWRQSPLSTVATAKTPFLLLQGDKDVTDPLGQSLEMYRALKQTHVPVALVVYPREGHGETGGNFRAMVSQEPWHGVDLRRRMFGFLRAAFAGEPDPLAAARKDVP</sequence>
<dbReference type="PANTHER" id="PTHR42776">
    <property type="entry name" value="SERINE PEPTIDASE S9 FAMILY MEMBER"/>
    <property type="match status" value="1"/>
</dbReference>